<dbReference type="AlphaFoldDB" id="A0A7F5R454"/>
<reference evidence="4 5" key="1">
    <citation type="submission" date="2025-04" db="UniProtKB">
        <authorList>
            <consortium name="RefSeq"/>
        </authorList>
    </citation>
    <scope>IDENTIFICATION</scope>
    <source>
        <tissue evidence="4 5">Entire body</tissue>
    </source>
</reference>
<dbReference type="Pfam" id="PF02944">
    <property type="entry name" value="BESS"/>
    <property type="match status" value="1"/>
</dbReference>
<dbReference type="PROSITE" id="PS51031">
    <property type="entry name" value="BESS"/>
    <property type="match status" value="1"/>
</dbReference>
<feature type="domain" description="BESS" evidence="2">
    <location>
        <begin position="141"/>
        <end position="180"/>
    </location>
</feature>
<gene>
    <name evidence="4 5" type="primary">LOC112904553</name>
</gene>
<dbReference type="OrthoDB" id="6081971at2759"/>
<dbReference type="GeneID" id="112904553"/>
<name>A0A7F5R454_AGRPL</name>
<dbReference type="KEGG" id="apln:112904553"/>
<dbReference type="RefSeq" id="XP_025830556.1">
    <property type="nucleotide sequence ID" value="XM_025974771.1"/>
</dbReference>
<dbReference type="RefSeq" id="XP_025830557.1">
    <property type="nucleotide sequence ID" value="XM_025974772.1"/>
</dbReference>
<evidence type="ECO:0000259" key="2">
    <source>
        <dbReference type="PROSITE" id="PS51031"/>
    </source>
</evidence>
<dbReference type="GO" id="GO:0005634">
    <property type="term" value="C:nucleus"/>
    <property type="evidence" value="ECO:0007669"/>
    <property type="project" value="UniProtKB-SubCell"/>
</dbReference>
<comment type="subcellular location">
    <subcellularLocation>
        <location evidence="1">Nucleus</location>
    </subcellularLocation>
</comment>
<evidence type="ECO:0000313" key="3">
    <source>
        <dbReference type="Proteomes" id="UP000192223"/>
    </source>
</evidence>
<dbReference type="InterPro" id="IPR004210">
    <property type="entry name" value="BESS_motif"/>
</dbReference>
<organism evidence="3 5">
    <name type="scientific">Agrilus planipennis</name>
    <name type="common">Emerald ash borer</name>
    <name type="synonym">Agrilus marcopoli</name>
    <dbReference type="NCBI Taxonomy" id="224129"/>
    <lineage>
        <taxon>Eukaryota</taxon>
        <taxon>Metazoa</taxon>
        <taxon>Ecdysozoa</taxon>
        <taxon>Arthropoda</taxon>
        <taxon>Hexapoda</taxon>
        <taxon>Insecta</taxon>
        <taxon>Pterygota</taxon>
        <taxon>Neoptera</taxon>
        <taxon>Endopterygota</taxon>
        <taxon>Coleoptera</taxon>
        <taxon>Polyphaga</taxon>
        <taxon>Elateriformia</taxon>
        <taxon>Buprestoidea</taxon>
        <taxon>Buprestidae</taxon>
        <taxon>Agrilinae</taxon>
        <taxon>Agrilus</taxon>
    </lineage>
</organism>
<protein>
    <submittedName>
        <fullName evidence="4">Uncharacterized protein LOC112904553 isoform X1</fullName>
    </submittedName>
    <submittedName>
        <fullName evidence="5">Uncharacterized protein LOC112904553 isoform X2</fullName>
    </submittedName>
</protein>
<sequence length="194" mass="22363">MFFCVPVNNWEVESETGKSGAWDHVKIFYRKFVQTLKGVSGKTWIKLQKWILVDPTPEQNLESFSDLAFYYHHHPGKDLNTSNCFLKQNQKTMKSAGHYECYDKPFNIFTASSHFEEHHPGKVRKKVKTNGSYSGNLDKSSNSLDSFFESIADTIKKMPAVVQAHLRLQIAQLVFSQELKLLQYQSTTSFENNT</sequence>
<proteinExistence type="predicted"/>
<evidence type="ECO:0000313" key="4">
    <source>
        <dbReference type="RefSeq" id="XP_025830556.1"/>
    </source>
</evidence>
<dbReference type="Proteomes" id="UP000192223">
    <property type="component" value="Unplaced"/>
</dbReference>
<accession>A0A7F5R454</accession>
<evidence type="ECO:0000313" key="5">
    <source>
        <dbReference type="RefSeq" id="XP_025830557.1"/>
    </source>
</evidence>
<keyword evidence="3" id="KW-1185">Reference proteome</keyword>
<keyword evidence="1" id="KW-0539">Nucleus</keyword>
<dbReference type="GO" id="GO:0003677">
    <property type="term" value="F:DNA binding"/>
    <property type="evidence" value="ECO:0007669"/>
    <property type="project" value="InterPro"/>
</dbReference>
<evidence type="ECO:0000256" key="1">
    <source>
        <dbReference type="PROSITE-ProRule" id="PRU00371"/>
    </source>
</evidence>